<dbReference type="InterPro" id="IPR003593">
    <property type="entry name" value="AAA+_ATPase"/>
</dbReference>
<evidence type="ECO:0000256" key="4">
    <source>
        <dbReference type="ARBA" id="ARBA00023125"/>
    </source>
</evidence>
<keyword evidence="5" id="KW-0804">Transcription</keyword>
<dbReference type="Gene3D" id="1.10.10.60">
    <property type="entry name" value="Homeodomain-like"/>
    <property type="match status" value="1"/>
</dbReference>
<feature type="domain" description="Sigma-54 factor interaction" evidence="6">
    <location>
        <begin position="344"/>
        <end position="572"/>
    </location>
</feature>
<dbReference type="InterPro" id="IPR025662">
    <property type="entry name" value="Sigma_54_int_dom_ATP-bd_1"/>
</dbReference>
<dbReference type="InterPro" id="IPR025943">
    <property type="entry name" value="Sigma_54_int_dom_ATP-bd_2"/>
</dbReference>
<keyword evidence="1" id="KW-0547">Nucleotide-binding</keyword>
<accession>I8I4I2</accession>
<dbReference type="GO" id="GO:0043565">
    <property type="term" value="F:sequence-specific DNA binding"/>
    <property type="evidence" value="ECO:0007669"/>
    <property type="project" value="InterPro"/>
</dbReference>
<dbReference type="InterPro" id="IPR002197">
    <property type="entry name" value="HTH_Fis"/>
</dbReference>
<comment type="caution">
    <text evidence="7">The sequence shown here is derived from an EMBL/GenBank/DDBJ whole genome shotgun (WGS) entry which is preliminary data.</text>
</comment>
<dbReference type="Gene3D" id="1.10.8.60">
    <property type="match status" value="1"/>
</dbReference>
<dbReference type="Proteomes" id="UP000003704">
    <property type="component" value="Unassembled WGS sequence"/>
</dbReference>
<dbReference type="SMART" id="SM00382">
    <property type="entry name" value="AAA"/>
    <property type="match status" value="1"/>
</dbReference>
<evidence type="ECO:0000259" key="6">
    <source>
        <dbReference type="PROSITE" id="PS50045"/>
    </source>
</evidence>
<dbReference type="PANTHER" id="PTHR32071">
    <property type="entry name" value="TRANSCRIPTIONAL REGULATORY PROTEIN"/>
    <property type="match status" value="1"/>
</dbReference>
<dbReference type="PATRIC" id="fig|1172194.4.peg.1223"/>
<evidence type="ECO:0000256" key="1">
    <source>
        <dbReference type="ARBA" id="ARBA00022741"/>
    </source>
</evidence>
<name>I8I4I2_9GAMM</name>
<dbReference type="AlphaFoldDB" id="I8I4I2"/>
<protein>
    <submittedName>
        <fullName evidence="7">Transcriptional regulator AcoR</fullName>
    </submittedName>
</protein>
<keyword evidence="2" id="KW-0067">ATP-binding</keyword>
<dbReference type="SUPFAM" id="SSF55781">
    <property type="entry name" value="GAF domain-like"/>
    <property type="match status" value="1"/>
</dbReference>
<dbReference type="FunFam" id="3.40.50.300:FF:000006">
    <property type="entry name" value="DNA-binding transcriptional regulator NtrC"/>
    <property type="match status" value="1"/>
</dbReference>
<dbReference type="CDD" id="cd00009">
    <property type="entry name" value="AAA"/>
    <property type="match status" value="1"/>
</dbReference>
<dbReference type="InterPro" id="IPR029016">
    <property type="entry name" value="GAF-like_dom_sf"/>
</dbReference>
<dbReference type="InterPro" id="IPR058031">
    <property type="entry name" value="AAA_lid_NorR"/>
</dbReference>
<dbReference type="Pfam" id="PF02954">
    <property type="entry name" value="HTH_8"/>
    <property type="match status" value="1"/>
</dbReference>
<evidence type="ECO:0000256" key="2">
    <source>
        <dbReference type="ARBA" id="ARBA00022840"/>
    </source>
</evidence>
<evidence type="ECO:0000256" key="5">
    <source>
        <dbReference type="ARBA" id="ARBA00023163"/>
    </source>
</evidence>
<evidence type="ECO:0000313" key="8">
    <source>
        <dbReference type="Proteomes" id="UP000003704"/>
    </source>
</evidence>
<dbReference type="InterPro" id="IPR027417">
    <property type="entry name" value="P-loop_NTPase"/>
</dbReference>
<dbReference type="InterPro" id="IPR003018">
    <property type="entry name" value="GAF"/>
</dbReference>
<dbReference type="PROSITE" id="PS50045">
    <property type="entry name" value="SIGMA54_INTERACT_4"/>
    <property type="match status" value="1"/>
</dbReference>
<dbReference type="PRINTS" id="PR01590">
    <property type="entry name" value="HTHFIS"/>
</dbReference>
<reference evidence="7 8" key="1">
    <citation type="journal article" date="2012" name="J. Bacteriol.">
        <title>Genome Sequence of n-Alkane-Degrading Hydrocarboniphaga effusa Strain AP103T (ATCC BAA-332T).</title>
        <authorList>
            <person name="Chang H.K."/>
            <person name="Zylstra G.J."/>
            <person name="Chae J.C."/>
        </authorList>
    </citation>
    <scope>NUCLEOTIDE SEQUENCE [LARGE SCALE GENOMIC DNA]</scope>
    <source>
        <strain evidence="7 8">AP103</strain>
    </source>
</reference>
<dbReference type="InterPro" id="IPR009057">
    <property type="entry name" value="Homeodomain-like_sf"/>
</dbReference>
<dbReference type="Gene3D" id="3.40.50.300">
    <property type="entry name" value="P-loop containing nucleotide triphosphate hydrolases"/>
    <property type="match status" value="1"/>
</dbReference>
<dbReference type="Gene3D" id="3.30.450.40">
    <property type="match status" value="1"/>
</dbReference>
<keyword evidence="8" id="KW-1185">Reference proteome</keyword>
<evidence type="ECO:0000256" key="3">
    <source>
        <dbReference type="ARBA" id="ARBA00023015"/>
    </source>
</evidence>
<dbReference type="RefSeq" id="WP_007184227.1">
    <property type="nucleotide sequence ID" value="NZ_AKGD01000001.1"/>
</dbReference>
<sequence>MRSPLHHIETVMGVVAAGTMPVLDGRAETLIHRSWFRCFNDYGLDPRSTHRTQIESPVSLRERRARREPYLQVARSGMEQLYRHVAELDYTLLLADADGVTVDAIGRPSSDSPLAAGLVLGANWSELVAGTNGIGTCLAERRTLTCHREDHYYTGNLGLSCTATPLFDPHGELMGVLDVSAVTSPEARESQHLARHLTSLYGRMIEDASFMQHFGDRHILRLSQGSALVDVHAELMLAFDNDGLIVGANTGARRRLQLVESAGLAAGLVGNSLTAIFRNRLGDIWKFARGQQGSDLSVFDTWNGQRYHAAIVVPRTLATVGTARTPVTITQTIVHSDGDTLQTLAGDDARMRQLLDQSRRLASKPVNLLIQGETGTGKEVLAKAIHESSQRADKPFVAVNCAAIPESLIESELFGYMPGTFTGARSRGMTGLIARSSGGTLFLDEIGDMPLHLQTRLLRVLSEHEVLPLGAERPLAIDLHVIAASHRDLRQLVESGAFREDLYYRLCGATLRLSPLRERQDKAYLIERLLREEAASLDVQLQIEAEVLDRLVCYDWPGNIRQLRQVLRFMLSIADERGVRLEHLPEEIGVPVTPVVAPIGLSAPLSAPVTAAMKAEAILPQEGQRLLDALRRNRWNISYVARDLDLCRATIYRRMRRYGIVPPTHLH</sequence>
<dbReference type="SUPFAM" id="SSF46689">
    <property type="entry name" value="Homeodomain-like"/>
    <property type="match status" value="1"/>
</dbReference>
<keyword evidence="4" id="KW-0238">DNA-binding</keyword>
<dbReference type="STRING" id="1172194.WQQ_12730"/>
<dbReference type="Pfam" id="PF01590">
    <property type="entry name" value="GAF"/>
    <property type="match status" value="1"/>
</dbReference>
<evidence type="ECO:0000313" key="7">
    <source>
        <dbReference type="EMBL" id="EIT71136.1"/>
    </source>
</evidence>
<dbReference type="EMBL" id="AKGD01000001">
    <property type="protein sequence ID" value="EIT71136.1"/>
    <property type="molecule type" value="Genomic_DNA"/>
</dbReference>
<dbReference type="PROSITE" id="PS00675">
    <property type="entry name" value="SIGMA54_INTERACT_1"/>
    <property type="match status" value="1"/>
</dbReference>
<dbReference type="PROSITE" id="PS00676">
    <property type="entry name" value="SIGMA54_INTERACT_2"/>
    <property type="match status" value="1"/>
</dbReference>
<organism evidence="7 8">
    <name type="scientific">Hydrocarboniphaga effusa AP103</name>
    <dbReference type="NCBI Taxonomy" id="1172194"/>
    <lineage>
        <taxon>Bacteria</taxon>
        <taxon>Pseudomonadati</taxon>
        <taxon>Pseudomonadota</taxon>
        <taxon>Gammaproteobacteria</taxon>
        <taxon>Nevskiales</taxon>
        <taxon>Nevskiaceae</taxon>
        <taxon>Hydrocarboniphaga</taxon>
    </lineage>
</organism>
<dbReference type="PANTHER" id="PTHR32071:SF77">
    <property type="entry name" value="TRANSCRIPTIONAL REGULATORY PROTEIN"/>
    <property type="match status" value="1"/>
</dbReference>
<dbReference type="InterPro" id="IPR002078">
    <property type="entry name" value="Sigma_54_int"/>
</dbReference>
<dbReference type="SUPFAM" id="SSF52540">
    <property type="entry name" value="P-loop containing nucleoside triphosphate hydrolases"/>
    <property type="match status" value="1"/>
</dbReference>
<gene>
    <name evidence="7" type="ORF">WQQ_12730</name>
</gene>
<proteinExistence type="predicted"/>
<dbReference type="GO" id="GO:0005524">
    <property type="term" value="F:ATP binding"/>
    <property type="evidence" value="ECO:0007669"/>
    <property type="project" value="UniProtKB-KW"/>
</dbReference>
<dbReference type="Pfam" id="PF00158">
    <property type="entry name" value="Sigma54_activat"/>
    <property type="match status" value="1"/>
</dbReference>
<dbReference type="GO" id="GO:0006355">
    <property type="term" value="P:regulation of DNA-templated transcription"/>
    <property type="evidence" value="ECO:0007669"/>
    <property type="project" value="InterPro"/>
</dbReference>
<dbReference type="Pfam" id="PF25601">
    <property type="entry name" value="AAA_lid_14"/>
    <property type="match status" value="1"/>
</dbReference>
<dbReference type="OrthoDB" id="9804019at2"/>
<keyword evidence="3" id="KW-0805">Transcription regulation</keyword>